<dbReference type="EMBL" id="JAAWVQ010133046">
    <property type="protein sequence ID" value="MBN3284085.1"/>
    <property type="molecule type" value="Genomic_DNA"/>
</dbReference>
<dbReference type="InterPro" id="IPR043129">
    <property type="entry name" value="ATPase_NBD"/>
</dbReference>
<reference evidence="1" key="1">
    <citation type="journal article" date="2021" name="Cell">
        <title>Tracing the genetic footprints of vertebrate landing in non-teleost ray-finned fishes.</title>
        <authorList>
            <person name="Bi X."/>
            <person name="Wang K."/>
            <person name="Yang L."/>
            <person name="Pan H."/>
            <person name="Jiang H."/>
            <person name="Wei Q."/>
            <person name="Fang M."/>
            <person name="Yu H."/>
            <person name="Zhu C."/>
            <person name="Cai Y."/>
            <person name="He Y."/>
            <person name="Gan X."/>
            <person name="Zeng H."/>
            <person name="Yu D."/>
            <person name="Zhu Y."/>
            <person name="Jiang H."/>
            <person name="Qiu Q."/>
            <person name="Yang H."/>
            <person name="Zhang Y.E."/>
            <person name="Wang W."/>
            <person name="Zhu M."/>
            <person name="He S."/>
            <person name="Zhang G."/>
        </authorList>
    </citation>
    <scope>NUCLEOTIDE SEQUENCE</scope>
    <source>
        <strain evidence="1">Pddl_001</strain>
    </source>
</reference>
<evidence type="ECO:0000313" key="1">
    <source>
        <dbReference type="EMBL" id="MBN3284085.1"/>
    </source>
</evidence>
<protein>
    <submittedName>
        <fullName evidence="1">ARP10 protein</fullName>
    </submittedName>
</protein>
<feature type="non-terminal residue" evidence="1">
    <location>
        <position position="1"/>
    </location>
</feature>
<dbReference type="SUPFAM" id="SSF53067">
    <property type="entry name" value="Actin-like ATPase domain"/>
    <property type="match status" value="1"/>
</dbReference>
<dbReference type="Proteomes" id="UP001166093">
    <property type="component" value="Unassembled WGS sequence"/>
</dbReference>
<dbReference type="Pfam" id="PF00022">
    <property type="entry name" value="Actin"/>
    <property type="match status" value="1"/>
</dbReference>
<feature type="non-terminal residue" evidence="1">
    <location>
        <position position="173"/>
    </location>
</feature>
<evidence type="ECO:0000313" key="2">
    <source>
        <dbReference type="Proteomes" id="UP001166093"/>
    </source>
</evidence>
<keyword evidence="2" id="KW-1185">Reference proteome</keyword>
<comment type="caution">
    <text evidence="1">The sequence shown here is derived from an EMBL/GenBank/DDBJ whole genome shotgun (WGS) entry which is preliminary data.</text>
</comment>
<proteinExistence type="predicted"/>
<accession>A0ABS2YD21</accession>
<name>A0ABS2YD21_POLSP</name>
<organism evidence="1 2">
    <name type="scientific">Polyodon spathula</name>
    <name type="common">North American paddlefish</name>
    <name type="synonym">Squalus spathula</name>
    <dbReference type="NCBI Taxonomy" id="7913"/>
    <lineage>
        <taxon>Eukaryota</taxon>
        <taxon>Metazoa</taxon>
        <taxon>Chordata</taxon>
        <taxon>Craniata</taxon>
        <taxon>Vertebrata</taxon>
        <taxon>Euteleostomi</taxon>
        <taxon>Actinopterygii</taxon>
        <taxon>Chondrostei</taxon>
        <taxon>Acipenseriformes</taxon>
        <taxon>Polyodontidae</taxon>
        <taxon>Polyodon</taxon>
    </lineage>
</organism>
<sequence>MPFFEGLGTGGEKTAVVIDLGTAYTKCGFAGESGPRCIIPSEIQRSGQAVKVVQHNMNTEELYLNLKKFIHMLYFRHLLVNPRDRRVVIIESVLCPSHFRDTLTRVLFKHFEVPSVLFAPSHLMAILTLGIDSALVLDCGYTETLALPVSFTRDPRPEPRAAPLQSGIRGTVY</sequence>
<dbReference type="PANTHER" id="PTHR11937">
    <property type="entry name" value="ACTIN"/>
    <property type="match status" value="1"/>
</dbReference>
<dbReference type="InterPro" id="IPR004000">
    <property type="entry name" value="Actin"/>
</dbReference>
<dbReference type="Gene3D" id="3.30.420.40">
    <property type="match status" value="2"/>
</dbReference>
<gene>
    <name evidence="1" type="primary">Actr10_1</name>
    <name evidence="1" type="ORF">GTO93_0020354</name>
</gene>